<evidence type="ECO:0000259" key="3">
    <source>
        <dbReference type="Pfam" id="PF00501"/>
    </source>
</evidence>
<dbReference type="InterPro" id="IPR042099">
    <property type="entry name" value="ANL_N_sf"/>
</dbReference>
<evidence type="ECO:0000313" key="5">
    <source>
        <dbReference type="EMBL" id="GAA2029231.1"/>
    </source>
</evidence>
<dbReference type="RefSeq" id="WP_343956150.1">
    <property type="nucleotide sequence ID" value="NZ_BAAAMN010000010.1"/>
</dbReference>
<dbReference type="Proteomes" id="UP001501461">
    <property type="component" value="Unassembled WGS sequence"/>
</dbReference>
<protein>
    <submittedName>
        <fullName evidence="5">Uncharacterized protein</fullName>
    </submittedName>
</protein>
<dbReference type="InterPro" id="IPR000873">
    <property type="entry name" value="AMP-dep_synth/lig_dom"/>
</dbReference>
<dbReference type="Pfam" id="PF00501">
    <property type="entry name" value="AMP-binding"/>
    <property type="match status" value="1"/>
</dbReference>
<evidence type="ECO:0000256" key="2">
    <source>
        <dbReference type="ARBA" id="ARBA00022598"/>
    </source>
</evidence>
<evidence type="ECO:0000256" key="1">
    <source>
        <dbReference type="ARBA" id="ARBA00006432"/>
    </source>
</evidence>
<dbReference type="PANTHER" id="PTHR43201:SF5">
    <property type="entry name" value="MEDIUM-CHAIN ACYL-COA LIGASE ACSF2, MITOCHONDRIAL"/>
    <property type="match status" value="1"/>
</dbReference>
<dbReference type="InterPro" id="IPR045851">
    <property type="entry name" value="AMP-bd_C_sf"/>
</dbReference>
<feature type="domain" description="AMP-dependent synthetase/ligase" evidence="3">
    <location>
        <begin position="1"/>
        <end position="191"/>
    </location>
</feature>
<name>A0ABN2U629_9MICC</name>
<dbReference type="EMBL" id="BAAAMN010000010">
    <property type="protein sequence ID" value="GAA2029231.1"/>
    <property type="molecule type" value="Genomic_DNA"/>
</dbReference>
<reference evidence="5 6" key="1">
    <citation type="journal article" date="2019" name="Int. J. Syst. Evol. Microbiol.">
        <title>The Global Catalogue of Microorganisms (GCM) 10K type strain sequencing project: providing services to taxonomists for standard genome sequencing and annotation.</title>
        <authorList>
            <consortium name="The Broad Institute Genomics Platform"/>
            <consortium name="The Broad Institute Genome Sequencing Center for Infectious Disease"/>
            <person name="Wu L."/>
            <person name="Ma J."/>
        </authorList>
    </citation>
    <scope>NUCLEOTIDE SEQUENCE [LARGE SCALE GENOMIC DNA]</scope>
    <source>
        <strain evidence="5 6">JCM 13595</strain>
    </source>
</reference>
<keyword evidence="2" id="KW-0436">Ligase</keyword>
<dbReference type="SUPFAM" id="SSF56801">
    <property type="entry name" value="Acetyl-CoA synthetase-like"/>
    <property type="match status" value="1"/>
</dbReference>
<evidence type="ECO:0000313" key="6">
    <source>
        <dbReference type="Proteomes" id="UP001501461"/>
    </source>
</evidence>
<dbReference type="PANTHER" id="PTHR43201">
    <property type="entry name" value="ACYL-COA SYNTHETASE"/>
    <property type="match status" value="1"/>
</dbReference>
<accession>A0ABN2U629</accession>
<keyword evidence="6" id="KW-1185">Reference proteome</keyword>
<dbReference type="InterPro" id="IPR025110">
    <property type="entry name" value="AMP-bd_C"/>
</dbReference>
<comment type="similarity">
    <text evidence="1">Belongs to the ATP-dependent AMP-binding enzyme family.</text>
</comment>
<evidence type="ECO:0000259" key="4">
    <source>
        <dbReference type="Pfam" id="PF13193"/>
    </source>
</evidence>
<dbReference type="Gene3D" id="3.30.300.30">
    <property type="match status" value="1"/>
</dbReference>
<dbReference type="Pfam" id="PF13193">
    <property type="entry name" value="AMP-binding_C"/>
    <property type="match status" value="1"/>
</dbReference>
<dbReference type="Gene3D" id="3.40.50.12780">
    <property type="entry name" value="N-terminal domain of ligase-like"/>
    <property type="match status" value="1"/>
</dbReference>
<sequence>MLTHGNLFFNDVNVLIETDLTSHEVCLAVAPLFHIAGLNGLVLPVILKGGTIEILPSFIPQTVLETIRRRQVTCMFGVPAMLDALSAEPAFSQETLASLNTVIVGGAPVPQRTLRRWSEHDVDVQQGYGLTETSPAVLKLAAEDARDNIGSAGKPQFFVDVRLDDPNGKESNKTSVGEILTRGPNVFREYWNRPDATRSAFHEDWFRTGDIATVDAHGFYRLKDRSKDMYISGGENIYPAEIEALLMDIEGVAEAAVVGIDDPKWGEVGRAFIVTDGVTQWTEATLLDALQDRLARYKQPKSIVFVDELPRTSTGKLRKNTLREQAQESE</sequence>
<comment type="caution">
    <text evidence="5">The sequence shown here is derived from an EMBL/GenBank/DDBJ whole genome shotgun (WGS) entry which is preliminary data.</text>
</comment>
<feature type="domain" description="AMP-binding enzyme C-terminal" evidence="4">
    <location>
        <begin position="241"/>
        <end position="316"/>
    </location>
</feature>
<proteinExistence type="inferred from homology"/>
<organism evidence="5 6">
    <name type="scientific">Yaniella flava</name>
    <dbReference type="NCBI Taxonomy" id="287930"/>
    <lineage>
        <taxon>Bacteria</taxon>
        <taxon>Bacillati</taxon>
        <taxon>Actinomycetota</taxon>
        <taxon>Actinomycetes</taxon>
        <taxon>Micrococcales</taxon>
        <taxon>Micrococcaceae</taxon>
        <taxon>Yaniella</taxon>
    </lineage>
</organism>
<gene>
    <name evidence="5" type="ORF">GCM10009720_06380</name>
</gene>